<feature type="region of interest" description="Disordered" evidence="1">
    <location>
        <begin position="1"/>
        <end position="91"/>
    </location>
</feature>
<evidence type="ECO:0000313" key="3">
    <source>
        <dbReference type="Proteomes" id="UP001497516"/>
    </source>
</evidence>
<evidence type="ECO:0000256" key="1">
    <source>
        <dbReference type="SAM" id="MobiDB-lite"/>
    </source>
</evidence>
<feature type="compositionally biased region" description="Polar residues" evidence="1">
    <location>
        <begin position="30"/>
        <end position="42"/>
    </location>
</feature>
<protein>
    <submittedName>
        <fullName evidence="2">Uncharacterized protein</fullName>
    </submittedName>
</protein>
<accession>A0AAV2EQZ6</accession>
<evidence type="ECO:0000313" key="2">
    <source>
        <dbReference type="EMBL" id="CAL1388013.1"/>
    </source>
</evidence>
<sequence>MQDNARHELHWIPRPPVQPHDDTDVASPLHNASDSSPGQPASPTADGPDPNSLHGSATSPGPACSPPPSPELNDTATGPADLATSSQPNSA</sequence>
<proteinExistence type="predicted"/>
<feature type="compositionally biased region" description="Basic and acidic residues" evidence="1">
    <location>
        <begin position="1"/>
        <end position="11"/>
    </location>
</feature>
<keyword evidence="3" id="KW-1185">Reference proteome</keyword>
<name>A0AAV2EQZ6_9ROSI</name>
<gene>
    <name evidence="2" type="ORF">LTRI10_LOCUS28962</name>
</gene>
<dbReference type="EMBL" id="OZ034818">
    <property type="protein sequence ID" value="CAL1388013.1"/>
    <property type="molecule type" value="Genomic_DNA"/>
</dbReference>
<dbReference type="Proteomes" id="UP001497516">
    <property type="component" value="Chromosome 5"/>
</dbReference>
<organism evidence="2 3">
    <name type="scientific">Linum trigynum</name>
    <dbReference type="NCBI Taxonomy" id="586398"/>
    <lineage>
        <taxon>Eukaryota</taxon>
        <taxon>Viridiplantae</taxon>
        <taxon>Streptophyta</taxon>
        <taxon>Embryophyta</taxon>
        <taxon>Tracheophyta</taxon>
        <taxon>Spermatophyta</taxon>
        <taxon>Magnoliopsida</taxon>
        <taxon>eudicotyledons</taxon>
        <taxon>Gunneridae</taxon>
        <taxon>Pentapetalae</taxon>
        <taxon>rosids</taxon>
        <taxon>fabids</taxon>
        <taxon>Malpighiales</taxon>
        <taxon>Linaceae</taxon>
        <taxon>Linum</taxon>
    </lineage>
</organism>
<reference evidence="2 3" key="1">
    <citation type="submission" date="2024-04" db="EMBL/GenBank/DDBJ databases">
        <authorList>
            <person name="Fracassetti M."/>
        </authorList>
    </citation>
    <scope>NUCLEOTIDE SEQUENCE [LARGE SCALE GENOMIC DNA]</scope>
</reference>
<dbReference type="AlphaFoldDB" id="A0AAV2EQZ6"/>